<feature type="domain" description="Transglutaminase-like" evidence="1">
    <location>
        <begin position="68"/>
        <end position="132"/>
    </location>
</feature>
<dbReference type="AlphaFoldDB" id="J0SCC5"/>
<name>J0SCC5_9EURY</name>
<dbReference type="InterPro" id="IPR038765">
    <property type="entry name" value="Papain-like_cys_pep_sf"/>
</dbReference>
<dbReference type="PANTHER" id="PTHR33490:SF3">
    <property type="entry name" value="CONSERVED INTEGRAL MEMBRANE PROTEIN"/>
    <property type="match status" value="1"/>
</dbReference>
<keyword evidence="3" id="KW-1185">Reference proteome</keyword>
<gene>
    <name evidence="2" type="ORF">Metli_2442</name>
</gene>
<dbReference type="SUPFAM" id="SSF54001">
    <property type="entry name" value="Cysteine proteinases"/>
    <property type="match status" value="1"/>
</dbReference>
<accession>J0SCC5</accession>
<organism evidence="2 3">
    <name type="scientific">Methanofollis liminatans DSM 4140</name>
    <dbReference type="NCBI Taxonomy" id="28892"/>
    <lineage>
        <taxon>Archaea</taxon>
        <taxon>Methanobacteriati</taxon>
        <taxon>Methanobacteriota</taxon>
        <taxon>Stenosarchaea group</taxon>
        <taxon>Methanomicrobia</taxon>
        <taxon>Methanomicrobiales</taxon>
        <taxon>Methanomicrobiaceae</taxon>
        <taxon>Methanofollis</taxon>
    </lineage>
</organism>
<evidence type="ECO:0000313" key="2">
    <source>
        <dbReference type="EMBL" id="EJG08379.1"/>
    </source>
</evidence>
<dbReference type="SMART" id="SM00460">
    <property type="entry name" value="TGc"/>
    <property type="match status" value="1"/>
</dbReference>
<evidence type="ECO:0000259" key="1">
    <source>
        <dbReference type="SMART" id="SM00460"/>
    </source>
</evidence>
<sequence>MSNLTIFLEEHPYVDYSSPLIIAKAGELFSGTDDSLEKARIAYEFVRDDIPHSFDIGSDVITSKASDVLARKTGICHSKANLLAALLRRVGIPAGFCYQHLTLAEDDSLGYCVHCYNAVFVNNRWIFLDARGNTNGRRALFSPEKPVLAFQPRREYDEYFWKGIYASPQMGVMLMLDSSRTRQDVMDNLQDFLEGEPDIVDW</sequence>
<dbReference type="OrthoDB" id="18481at2157"/>
<protein>
    <submittedName>
        <fullName evidence="2">Transglutaminase domain-containing protein</fullName>
    </submittedName>
</protein>
<evidence type="ECO:0000313" key="3">
    <source>
        <dbReference type="Proteomes" id="UP000005095"/>
    </source>
</evidence>
<dbReference type="InterPro" id="IPR002931">
    <property type="entry name" value="Transglutaminase-like"/>
</dbReference>
<dbReference type="EMBL" id="CM001555">
    <property type="protein sequence ID" value="EJG08379.1"/>
    <property type="molecule type" value="Genomic_DNA"/>
</dbReference>
<dbReference type="Gene3D" id="3.10.620.30">
    <property type="match status" value="1"/>
</dbReference>
<dbReference type="HOGENOM" id="CLU_107900_0_0_2"/>
<reference evidence="2 3" key="1">
    <citation type="submission" date="2011-08" db="EMBL/GenBank/DDBJ databases">
        <title>The complete genome of Methanofollis liminatans DSM 4140.</title>
        <authorList>
            <consortium name="US DOE Joint Genome Institute (JGI-PGF)"/>
            <person name="Lucas S."/>
            <person name="Han J."/>
            <person name="Lapidus A."/>
            <person name="Bruce D."/>
            <person name="Goodwin L."/>
            <person name="Pitluck S."/>
            <person name="Peters L."/>
            <person name="Kyrpides N."/>
            <person name="Mavromatis K."/>
            <person name="Ivanova N."/>
            <person name="Mikhailova N."/>
            <person name="Lu M."/>
            <person name="Detter J.C."/>
            <person name="Tapia R."/>
            <person name="Han C."/>
            <person name="Land M."/>
            <person name="Hauser L."/>
            <person name="Markowitz V."/>
            <person name="Cheng J.-F."/>
            <person name="Hugenholtz P."/>
            <person name="Woyke T."/>
            <person name="Wu D."/>
            <person name="Spring S."/>
            <person name="Schuler E."/>
            <person name="Brambilla E."/>
            <person name="Klenk H.-P."/>
            <person name="Eisen J.A."/>
        </authorList>
    </citation>
    <scope>NUCLEOTIDE SEQUENCE [LARGE SCALE GENOMIC DNA]</scope>
    <source>
        <strain evidence="2 3">DSM 4140</strain>
    </source>
</reference>
<dbReference type="Proteomes" id="UP000005095">
    <property type="component" value="Chromosome"/>
</dbReference>
<proteinExistence type="predicted"/>
<dbReference type="STRING" id="28892.Metli_2442"/>
<dbReference type="PATRIC" id="fig|28892.9.peg.2639"/>
<dbReference type="PANTHER" id="PTHR33490">
    <property type="entry name" value="BLR5614 PROTEIN-RELATED"/>
    <property type="match status" value="1"/>
</dbReference>
<dbReference type="RefSeq" id="WP_004040756.1">
    <property type="nucleotide sequence ID" value="NZ_CM001555.1"/>
</dbReference>
<dbReference type="Pfam" id="PF01841">
    <property type="entry name" value="Transglut_core"/>
    <property type="match status" value="1"/>
</dbReference>